<accession>A0A1S3J490</accession>
<feature type="compositionally biased region" description="Polar residues" evidence="1">
    <location>
        <begin position="1326"/>
        <end position="1338"/>
    </location>
</feature>
<dbReference type="GO" id="GO:0045893">
    <property type="term" value="P:positive regulation of DNA-templated transcription"/>
    <property type="evidence" value="ECO:0007669"/>
    <property type="project" value="TreeGrafter"/>
</dbReference>
<dbReference type="Proteomes" id="UP000085678">
    <property type="component" value="Unplaced"/>
</dbReference>
<feature type="region of interest" description="Disordered" evidence="1">
    <location>
        <begin position="948"/>
        <end position="1164"/>
    </location>
</feature>
<feature type="compositionally biased region" description="Basic and acidic residues" evidence="1">
    <location>
        <begin position="1070"/>
        <end position="1106"/>
    </location>
</feature>
<feature type="compositionally biased region" description="Polar residues" evidence="1">
    <location>
        <begin position="536"/>
        <end position="549"/>
    </location>
</feature>
<feature type="region of interest" description="Disordered" evidence="1">
    <location>
        <begin position="1241"/>
        <end position="1285"/>
    </location>
</feature>
<dbReference type="InParanoid" id="A0A1S3J490"/>
<dbReference type="Pfam" id="PF15249">
    <property type="entry name" value="GLTSCR1"/>
    <property type="match status" value="1"/>
</dbReference>
<dbReference type="OrthoDB" id="2556847at2759"/>
<evidence type="ECO:0000313" key="3">
    <source>
        <dbReference type="Proteomes" id="UP000085678"/>
    </source>
</evidence>
<evidence type="ECO:0000256" key="1">
    <source>
        <dbReference type="SAM" id="MobiDB-lite"/>
    </source>
</evidence>
<feature type="compositionally biased region" description="Basic and acidic residues" evidence="1">
    <location>
        <begin position="973"/>
        <end position="985"/>
    </location>
</feature>
<reference evidence="4" key="1">
    <citation type="submission" date="2025-08" db="UniProtKB">
        <authorList>
            <consortium name="RefSeq"/>
        </authorList>
    </citation>
    <scope>IDENTIFICATION</scope>
    <source>
        <tissue evidence="4">Gonads</tissue>
    </source>
</reference>
<feature type="compositionally biased region" description="Polar residues" evidence="1">
    <location>
        <begin position="1261"/>
        <end position="1272"/>
    </location>
</feature>
<feature type="region of interest" description="Disordered" evidence="1">
    <location>
        <begin position="26"/>
        <end position="71"/>
    </location>
</feature>
<sequence length="1366" mass="149340">MCHCGIEMEDGRCLLDVINDPQALNDFLNSTDDEDSKFDPPTPNYDHSSPSQPQWNLSNGSNSTDPQPQITVTPGATQQVLNQTPSNKVIQGIQNTMGLSPRTGSPLLQVGAQQVLLKSNPTSSQQPVQFNQVTAVPQTHFVAQAAAVPQSQTVHQLVQFQNQTPGQPQIIQQGAGPPQTVILQQTPTRPQQNVVNLGQIRTSAPQQGINIVQGTTPSQISLQGTLIQTSAGKFLIQGQALVGQQVHVPGLGNIVLRPQVQSLQNIQTVQSNIVSSTTVPQTNSGAAQLHTQSGSTAQHTQVNGHVGTIGGQQIVLQGANQNQGLVLQTLPNVVKMQPGNSAVTAGGVSNQQGLVLTRAITTQTQPAQGASTATQSVLHRPLNQPNNSNVSLNIGGQVINLAQLQQVQKSGQGIIGHSSSTIVTGSNTIQTTAGTGIISQANPVQQQQQQGVAVQNYTGNSQSQNMQSSKTFIIHTQTPQTMAQNYNGPQKGQQVLQPQQLQQGQVFARQGGQAALQSSPQVSVANNLTNLQTVQQTNHTGNGDNQPNQGVIVNSINNSNNVNNQPPKSAAVSNANQGGDADNRSQVQNAQHVLARLQMQLKHLQSIPDPSEQQQRLIKRLQDLMTQVIAQTRQQVQQQGSQQQQILPQQTSRQQQQSQLQQSATPSLNTLLVQQNNGTSVQTSSATVVQPQTQTVLTLPQVIQNISVQSANPPAGKLPIPALTKVEQVLNKLTPEQREKLQSQLSRLTPEQQQLFYKHQQTLILQKLSQQQQKPVQPTAASTNSKVPIMVQQINKGVTQLRPIIIQQQQIGQPVQAQKDEQRGVKRPSSVLLQQMARDQQGVLKPDYKTPFKGYRDCVKRLMRYHVYYEKDAGPAALVKADEEFESQSQDFLDRYQGMLMKYRDLLWQDSMRKDPSAEMVMLDRIFIQDENKQLARDKQLVLEDPDAFEPLPILKPTEDETKTEMLEDAEEEAKFRKEADEEKLSSPANKYEPEIKADPSSSPKKEPTSLAKEEPFSSEGEIEHKAEVIQNEAAESAVESKVIPKLKISLKSERPSPERCNYNPGPSSPDRRNSSDFDRPSDNIDNLEIPKADLGDTEEEHHLEDSYLSDQSDSTTENNHLHSELTSNHMMPNPYEYEDISSDFNGNLDDDSPAQCIGSSSQTEVDTALEGLFTSARFETGHNSKSYMDYNLQCDNAVQGVESQNSELDSAINSLAAELEGPGQHGSLNDNHIQMDTRMDQSELEDEENTRHSDSDKDSQAVSELNTSQESENLEESHTVDGDISYFPQGSYGFGSPSHSMDTGDLNTEMESAINSILSLQQGEVSMASSNGRTSSYIDGETGMQSEEEPVMEDDLDAAVQSILM</sequence>
<feature type="compositionally biased region" description="Polar residues" evidence="1">
    <location>
        <begin position="565"/>
        <end position="577"/>
    </location>
</feature>
<dbReference type="KEGG" id="lak:106169950"/>
<feature type="compositionally biased region" description="Basic and acidic residues" evidence="1">
    <location>
        <begin position="1250"/>
        <end position="1260"/>
    </location>
</feature>
<name>A0A1S3J490_LINAN</name>
<dbReference type="InterPro" id="IPR052438">
    <property type="entry name" value="Chromatin_remod/trans_coact"/>
</dbReference>
<evidence type="ECO:0000259" key="2">
    <source>
        <dbReference type="Pfam" id="PF15249"/>
    </source>
</evidence>
<feature type="domain" description="GLTSCR protein conserved" evidence="2">
    <location>
        <begin position="839"/>
        <end position="940"/>
    </location>
</feature>
<dbReference type="STRING" id="7574.A0A1S3J490"/>
<feature type="compositionally biased region" description="Polar residues" evidence="1">
    <location>
        <begin position="45"/>
        <end position="71"/>
    </location>
</feature>
<dbReference type="GeneID" id="106169950"/>
<feature type="region of interest" description="Disordered" evidence="1">
    <location>
        <begin position="536"/>
        <end position="583"/>
    </location>
</feature>
<evidence type="ECO:0000313" key="4">
    <source>
        <dbReference type="RefSeq" id="XP_013405081.1"/>
    </source>
</evidence>
<proteinExistence type="predicted"/>
<feature type="compositionally biased region" description="Polar residues" evidence="1">
    <location>
        <begin position="1109"/>
        <end position="1131"/>
    </location>
</feature>
<dbReference type="RefSeq" id="XP_013405081.1">
    <property type="nucleotide sequence ID" value="XM_013549627.1"/>
</dbReference>
<feature type="region of interest" description="Disordered" evidence="1">
    <location>
        <begin position="1326"/>
        <end position="1354"/>
    </location>
</feature>
<dbReference type="PANTHER" id="PTHR15572:SF0">
    <property type="entry name" value="GLUTAMINE-RICH PROTEIN-RELATED"/>
    <property type="match status" value="1"/>
</dbReference>
<feature type="compositionally biased region" description="Basic and acidic residues" evidence="1">
    <location>
        <begin position="957"/>
        <end position="966"/>
    </location>
</feature>
<feature type="compositionally biased region" description="Low complexity" evidence="1">
    <location>
        <begin position="551"/>
        <end position="564"/>
    </location>
</feature>
<dbReference type="InterPro" id="IPR015671">
    <property type="entry name" value="GSCR1_dom"/>
</dbReference>
<dbReference type="GO" id="GO:0016514">
    <property type="term" value="C:SWI/SNF complex"/>
    <property type="evidence" value="ECO:0007669"/>
    <property type="project" value="TreeGrafter"/>
</dbReference>
<dbReference type="PANTHER" id="PTHR15572">
    <property type="entry name" value="GLIOMA TUMOR SUPPRESSOR CANDIDATE REGION GENE 1"/>
    <property type="match status" value="1"/>
</dbReference>
<gene>
    <name evidence="4" type="primary">LOC106169950</name>
</gene>
<keyword evidence="3" id="KW-1185">Reference proteome</keyword>
<organism evidence="3 4">
    <name type="scientific">Lingula anatina</name>
    <name type="common">Brachiopod</name>
    <name type="synonym">Lingula unguis</name>
    <dbReference type="NCBI Taxonomy" id="7574"/>
    <lineage>
        <taxon>Eukaryota</taxon>
        <taxon>Metazoa</taxon>
        <taxon>Spiralia</taxon>
        <taxon>Lophotrochozoa</taxon>
        <taxon>Brachiopoda</taxon>
        <taxon>Linguliformea</taxon>
        <taxon>Lingulata</taxon>
        <taxon>Lingulida</taxon>
        <taxon>Linguloidea</taxon>
        <taxon>Lingulidae</taxon>
        <taxon>Lingula</taxon>
    </lineage>
</organism>
<protein>
    <submittedName>
        <fullName evidence="4">BRD4-interacting chromatin-remodeling complex-associated protein-like</fullName>
    </submittedName>
</protein>
<feature type="compositionally biased region" description="Basic and acidic residues" evidence="1">
    <location>
        <begin position="992"/>
        <end position="1028"/>
    </location>
</feature>